<keyword evidence="2" id="KW-1185">Reference proteome</keyword>
<dbReference type="EMBL" id="CP029550">
    <property type="protein sequence ID" value="AWN44882.1"/>
    <property type="molecule type" value="Genomic_DNA"/>
</dbReference>
<evidence type="ECO:0000313" key="2">
    <source>
        <dbReference type="Proteomes" id="UP000245926"/>
    </source>
</evidence>
<reference evidence="2" key="1">
    <citation type="submission" date="2018-05" db="EMBL/GenBank/DDBJ databases">
        <title>Complete Genome Sequence of Methylobacterium sp. 17SD2-17.</title>
        <authorList>
            <person name="Srinivasan S."/>
        </authorList>
    </citation>
    <scope>NUCLEOTIDE SEQUENCE [LARGE SCALE GENOMIC DNA]</scope>
    <source>
        <strain evidence="2">17SD2-17</strain>
    </source>
</reference>
<name>A0A2U8WHZ0_9HYPH</name>
<accession>A0A2U8WHZ0</accession>
<dbReference type="AlphaFoldDB" id="A0A2U8WHZ0"/>
<organism evidence="1 2">
    <name type="scientific">Methylobacterium durans</name>
    <dbReference type="NCBI Taxonomy" id="2202825"/>
    <lineage>
        <taxon>Bacteria</taxon>
        <taxon>Pseudomonadati</taxon>
        <taxon>Pseudomonadota</taxon>
        <taxon>Alphaproteobacteria</taxon>
        <taxon>Hyphomicrobiales</taxon>
        <taxon>Methylobacteriaceae</taxon>
        <taxon>Methylobacterium</taxon>
    </lineage>
</organism>
<gene>
    <name evidence="1" type="ORF">DK389_30255</name>
</gene>
<dbReference type="KEGG" id="mets:DK389_30255"/>
<protein>
    <submittedName>
        <fullName evidence="1">Uncharacterized protein</fullName>
    </submittedName>
</protein>
<dbReference type="Proteomes" id="UP000245926">
    <property type="component" value="Chromosome"/>
</dbReference>
<proteinExistence type="predicted"/>
<sequence>MSFPALTSPLTLHCLAAGSYDLVLDGEIVASVVRDISAGGDLRGWRTEPLKDTLPFPAPFTKPVHASRTLEAAAAWLDGAEIAGDG</sequence>
<dbReference type="OrthoDB" id="8020123at2"/>
<evidence type="ECO:0000313" key="1">
    <source>
        <dbReference type="EMBL" id="AWN44882.1"/>
    </source>
</evidence>